<dbReference type="PRINTS" id="PR01161">
    <property type="entry name" value="TUBULIN"/>
</dbReference>
<dbReference type="GO" id="GO:0005200">
    <property type="term" value="F:structural constituent of cytoskeleton"/>
    <property type="evidence" value="ECO:0007669"/>
    <property type="project" value="InterPro"/>
</dbReference>
<dbReference type="PANTHER" id="PTHR11588">
    <property type="entry name" value="TUBULIN"/>
    <property type="match status" value="1"/>
</dbReference>
<dbReference type="GO" id="GO:0005929">
    <property type="term" value="C:cilium"/>
    <property type="evidence" value="ECO:0007669"/>
    <property type="project" value="UniProtKB-SubCell"/>
</dbReference>
<gene>
    <name evidence="16" type="ORF">ECPE_LOCUS4402</name>
</gene>
<evidence type="ECO:0000256" key="1">
    <source>
        <dbReference type="ARBA" id="ARBA00004114"/>
    </source>
</evidence>
<keyword evidence="8" id="KW-0970">Cilium biogenesis/degradation</keyword>
<evidence type="ECO:0000256" key="12">
    <source>
        <dbReference type="ARBA" id="ARBA00030594"/>
    </source>
</evidence>
<dbReference type="GO" id="GO:0005874">
    <property type="term" value="C:microtubule"/>
    <property type="evidence" value="ECO:0007669"/>
    <property type="project" value="UniProtKB-KW"/>
</dbReference>
<evidence type="ECO:0000256" key="13">
    <source>
        <dbReference type="ARBA" id="ARBA00046149"/>
    </source>
</evidence>
<comment type="similarity">
    <text evidence="4 14">Belongs to the tubulin family.</text>
</comment>
<accession>A0A183ABR7</accession>
<dbReference type="SMART" id="SM00864">
    <property type="entry name" value="Tubulin"/>
    <property type="match status" value="1"/>
</dbReference>
<dbReference type="GO" id="GO:0005634">
    <property type="term" value="C:nucleus"/>
    <property type="evidence" value="ECO:0007669"/>
    <property type="project" value="UniProtKB-SubCell"/>
</dbReference>
<evidence type="ECO:0000259" key="15">
    <source>
        <dbReference type="SMART" id="SM00864"/>
    </source>
</evidence>
<dbReference type="InterPro" id="IPR017975">
    <property type="entry name" value="Tubulin_CS"/>
</dbReference>
<reference evidence="16 17" key="2">
    <citation type="submission" date="2018-11" db="EMBL/GenBank/DDBJ databases">
        <authorList>
            <consortium name="Pathogen Informatics"/>
        </authorList>
    </citation>
    <scope>NUCLEOTIDE SEQUENCE [LARGE SCALE GENOMIC DNA]</scope>
    <source>
        <strain evidence="16 17">Egypt</strain>
    </source>
</reference>
<dbReference type="EMBL" id="UZAN01041254">
    <property type="protein sequence ID" value="VDP72481.1"/>
    <property type="molecule type" value="Genomic_DNA"/>
</dbReference>
<dbReference type="GO" id="GO:0007017">
    <property type="term" value="P:microtubule-based process"/>
    <property type="evidence" value="ECO:0007669"/>
    <property type="project" value="InterPro"/>
</dbReference>
<proteinExistence type="inferred from homology"/>
<dbReference type="InterPro" id="IPR008280">
    <property type="entry name" value="Tub_FtsZ_C"/>
</dbReference>
<comment type="function">
    <text evidence="13">Acts as a positive regulator of hedgehog signaling and regulates ciliary function.</text>
</comment>
<dbReference type="Pfam" id="PF00091">
    <property type="entry name" value="Tubulin"/>
    <property type="match status" value="1"/>
</dbReference>
<evidence type="ECO:0000313" key="18">
    <source>
        <dbReference type="WBParaSite" id="ECPE_0000441401-mRNA-1"/>
    </source>
</evidence>
<keyword evidence="17" id="KW-1185">Reference proteome</keyword>
<keyword evidence="10" id="KW-0539">Nucleus</keyword>
<evidence type="ECO:0000256" key="8">
    <source>
        <dbReference type="ARBA" id="ARBA00022794"/>
    </source>
</evidence>
<dbReference type="OrthoDB" id="2588702at2759"/>
<feature type="domain" description="Tubulin/FtsZ GTPase" evidence="15">
    <location>
        <begin position="5"/>
        <end position="202"/>
    </location>
</feature>
<evidence type="ECO:0000256" key="9">
    <source>
        <dbReference type="ARBA" id="ARBA00023134"/>
    </source>
</evidence>
<evidence type="ECO:0000256" key="10">
    <source>
        <dbReference type="ARBA" id="ARBA00023242"/>
    </source>
</evidence>
<dbReference type="GO" id="GO:0005814">
    <property type="term" value="C:centriole"/>
    <property type="evidence" value="ECO:0007669"/>
    <property type="project" value="UniProtKB-SubCell"/>
</dbReference>
<evidence type="ECO:0000256" key="4">
    <source>
        <dbReference type="ARBA" id="ARBA00009636"/>
    </source>
</evidence>
<keyword evidence="7 14" id="KW-0547">Nucleotide-binding</keyword>
<evidence type="ECO:0000313" key="16">
    <source>
        <dbReference type="EMBL" id="VDP72481.1"/>
    </source>
</evidence>
<dbReference type="SUPFAM" id="SSF55307">
    <property type="entry name" value="Tubulin C-terminal domain-like"/>
    <property type="match status" value="1"/>
</dbReference>
<comment type="subcellular location">
    <subcellularLocation>
        <location evidence="3">Cell projection</location>
        <location evidence="3">Cilium</location>
    </subcellularLocation>
    <subcellularLocation>
        <location evidence="1">Cytoplasm</location>
        <location evidence="1">Cytoskeleton</location>
        <location evidence="1">Microtubule organizing center</location>
        <location evidence="1">Centrosome</location>
        <location evidence="1">Centriole</location>
    </subcellularLocation>
    <subcellularLocation>
        <location evidence="2">Nucleus</location>
    </subcellularLocation>
</comment>
<evidence type="ECO:0000256" key="11">
    <source>
        <dbReference type="ARBA" id="ARBA00023273"/>
    </source>
</evidence>
<evidence type="ECO:0000256" key="7">
    <source>
        <dbReference type="ARBA" id="ARBA00022741"/>
    </source>
</evidence>
<dbReference type="GO" id="GO:0030030">
    <property type="term" value="P:cell projection organization"/>
    <property type="evidence" value="ECO:0007669"/>
    <property type="project" value="UniProtKB-KW"/>
</dbReference>
<evidence type="ECO:0000256" key="2">
    <source>
        <dbReference type="ARBA" id="ARBA00004123"/>
    </source>
</evidence>
<evidence type="ECO:0000256" key="3">
    <source>
        <dbReference type="ARBA" id="ARBA00004138"/>
    </source>
</evidence>
<keyword evidence="11" id="KW-0966">Cell projection</keyword>
<dbReference type="AlphaFoldDB" id="A0A183ABR7"/>
<protein>
    <recommendedName>
        <fullName evidence="5">Tubulin delta chain</fullName>
    </recommendedName>
    <alternativeName>
        <fullName evidence="12">Delta-tubulin</fullName>
    </alternativeName>
</protein>
<dbReference type="Proteomes" id="UP000272942">
    <property type="component" value="Unassembled WGS sequence"/>
</dbReference>
<dbReference type="PRINTS" id="PR01224">
    <property type="entry name" value="DELTATUBULIN"/>
</dbReference>
<name>A0A183ABR7_9TREM</name>
<keyword evidence="6 14" id="KW-0493">Microtubule</keyword>
<dbReference type="PROSITE" id="PS00227">
    <property type="entry name" value="TUBULIN"/>
    <property type="match status" value="1"/>
</dbReference>
<dbReference type="InterPro" id="IPR000217">
    <property type="entry name" value="Tubulin"/>
</dbReference>
<dbReference type="WBParaSite" id="ECPE_0000441401-mRNA-1">
    <property type="protein sequence ID" value="ECPE_0000441401-mRNA-1"/>
    <property type="gene ID" value="ECPE_0000441401"/>
</dbReference>
<evidence type="ECO:0000256" key="5">
    <source>
        <dbReference type="ARBA" id="ARBA00014184"/>
    </source>
</evidence>
<dbReference type="GO" id="GO:0005525">
    <property type="term" value="F:GTP binding"/>
    <property type="evidence" value="ECO:0007669"/>
    <property type="project" value="UniProtKB-UniRule"/>
</dbReference>
<evidence type="ECO:0000256" key="6">
    <source>
        <dbReference type="ARBA" id="ARBA00022701"/>
    </source>
</evidence>
<dbReference type="InterPro" id="IPR003008">
    <property type="entry name" value="Tubulin_FtsZ_GTPase"/>
</dbReference>
<sequence>MRQFKGVLVDAEPKSIQKIQQMTELKPHLRKDNLICGRSGCGSNWAYGYSTTSSNSPLYLEGLDCIRREAEKLGHCLGLCLIHSLAGGTGSGLGLRLVEEADSELSLRLRLCFTVVPHRYGDSPLQAYNSLLCLARLTQLSDSIVLLYNDWLLEQLQMWQSPGDKPPDERPILSNTSINLDQMNRLASDQMSNLLSPCHWPSCPKEFGDVDKGTGADEEDVHCQPLELSHILTALPEARLIRCVSTPTERIRIHKKLFDKLYTEPNNWTIQLGLLQNTLHQCPIDATWNLYKPGRQTGCRPMNCLAALLAYRMHYTNALSTGDDKQYQAKCKPNQGIVKHQAIRSLWDYIRPVPWNPEPIDQWFDVNGKTTRNSVTLAFNSCCITEDLNCLISRAYMRWRAGAYLHWYKKYGCTERYSGRHHHHRRAV</sequence>
<dbReference type="InterPro" id="IPR036525">
    <property type="entry name" value="Tubulin/FtsZ_GTPase_sf"/>
</dbReference>
<keyword evidence="9 14" id="KW-0342">GTP-binding</keyword>
<dbReference type="SUPFAM" id="SSF52490">
    <property type="entry name" value="Tubulin nucleotide-binding domain-like"/>
    <property type="match status" value="1"/>
</dbReference>
<dbReference type="Gene3D" id="3.40.50.1440">
    <property type="entry name" value="Tubulin/FtsZ, GTPase domain"/>
    <property type="match status" value="1"/>
</dbReference>
<reference evidence="18" key="1">
    <citation type="submission" date="2016-06" db="UniProtKB">
        <authorList>
            <consortium name="WormBaseParasite"/>
        </authorList>
    </citation>
    <scope>IDENTIFICATION</scope>
</reference>
<organism evidence="18">
    <name type="scientific">Echinostoma caproni</name>
    <dbReference type="NCBI Taxonomy" id="27848"/>
    <lineage>
        <taxon>Eukaryota</taxon>
        <taxon>Metazoa</taxon>
        <taxon>Spiralia</taxon>
        <taxon>Lophotrochozoa</taxon>
        <taxon>Platyhelminthes</taxon>
        <taxon>Trematoda</taxon>
        <taxon>Digenea</taxon>
        <taxon>Plagiorchiida</taxon>
        <taxon>Echinostomata</taxon>
        <taxon>Echinostomatoidea</taxon>
        <taxon>Echinostomatidae</taxon>
        <taxon>Echinostoma</taxon>
    </lineage>
</organism>
<dbReference type="InterPro" id="IPR002967">
    <property type="entry name" value="Delta_tubulin"/>
</dbReference>
<evidence type="ECO:0000256" key="14">
    <source>
        <dbReference type="RuleBase" id="RU000352"/>
    </source>
</evidence>
<evidence type="ECO:0000313" key="17">
    <source>
        <dbReference type="Proteomes" id="UP000272942"/>
    </source>
</evidence>